<dbReference type="InterPro" id="IPR051713">
    <property type="entry name" value="T-cell_Activation_Regulation"/>
</dbReference>
<dbReference type="GO" id="GO:0009897">
    <property type="term" value="C:external side of plasma membrane"/>
    <property type="evidence" value="ECO:0007669"/>
    <property type="project" value="TreeGrafter"/>
</dbReference>
<accession>A0A3Q3EVX9</accession>
<dbReference type="SUPFAM" id="SSF48726">
    <property type="entry name" value="Immunoglobulin"/>
    <property type="match status" value="2"/>
</dbReference>
<evidence type="ECO:0000313" key="15">
    <source>
        <dbReference type="Proteomes" id="UP000261660"/>
    </source>
</evidence>
<dbReference type="Gene3D" id="2.60.40.10">
    <property type="entry name" value="Immunoglobulins"/>
    <property type="match status" value="2"/>
</dbReference>
<feature type="domain" description="Ig-like" evidence="13">
    <location>
        <begin position="166"/>
        <end position="256"/>
    </location>
</feature>
<evidence type="ECO:0000256" key="4">
    <source>
        <dbReference type="ARBA" id="ARBA00022729"/>
    </source>
</evidence>
<feature type="signal peptide" evidence="12">
    <location>
        <begin position="1"/>
        <end position="20"/>
    </location>
</feature>
<keyword evidence="7" id="KW-1015">Disulfide bond</keyword>
<dbReference type="STRING" id="56723.ENSLBEP00000011601"/>
<dbReference type="InterPro" id="IPR013098">
    <property type="entry name" value="Ig_I-set"/>
</dbReference>
<dbReference type="Pfam" id="PF07679">
    <property type="entry name" value="I-set"/>
    <property type="match status" value="1"/>
</dbReference>
<comment type="subcellular location">
    <subcellularLocation>
        <location evidence="1">Cell membrane</location>
        <topology evidence="1">Single-pass type I membrane protein</topology>
    </subcellularLocation>
</comment>
<dbReference type="InterPro" id="IPR007110">
    <property type="entry name" value="Ig-like_dom"/>
</dbReference>
<keyword evidence="8" id="KW-0675">Receptor</keyword>
<dbReference type="GO" id="GO:0006955">
    <property type="term" value="P:immune response"/>
    <property type="evidence" value="ECO:0007669"/>
    <property type="project" value="TreeGrafter"/>
</dbReference>
<proteinExistence type="predicted"/>
<evidence type="ECO:0000256" key="11">
    <source>
        <dbReference type="SAM" id="Phobius"/>
    </source>
</evidence>
<evidence type="ECO:0000313" key="14">
    <source>
        <dbReference type="Ensembl" id="ENSLBEP00000011601.1"/>
    </source>
</evidence>
<name>A0A3Q3EVX9_9LABR</name>
<feature type="chain" id="PRO_5018713979" description="Ig-like domain-containing protein" evidence="12">
    <location>
        <begin position="21"/>
        <end position="320"/>
    </location>
</feature>
<evidence type="ECO:0000256" key="9">
    <source>
        <dbReference type="ARBA" id="ARBA00023180"/>
    </source>
</evidence>
<dbReference type="GO" id="GO:0071222">
    <property type="term" value="P:cellular response to lipopolysaccharide"/>
    <property type="evidence" value="ECO:0007669"/>
    <property type="project" value="TreeGrafter"/>
</dbReference>
<keyword evidence="3 11" id="KW-0812">Transmembrane</keyword>
<keyword evidence="15" id="KW-1185">Reference proteome</keyword>
<evidence type="ECO:0000256" key="1">
    <source>
        <dbReference type="ARBA" id="ARBA00004251"/>
    </source>
</evidence>
<dbReference type="GO" id="GO:0007166">
    <property type="term" value="P:cell surface receptor signaling pathway"/>
    <property type="evidence" value="ECO:0007669"/>
    <property type="project" value="TreeGrafter"/>
</dbReference>
<dbReference type="Ensembl" id="ENSLBET00000012197.1">
    <property type="protein sequence ID" value="ENSLBEP00000011601.1"/>
    <property type="gene ID" value="ENSLBEG00000008951.1"/>
</dbReference>
<dbReference type="InterPro" id="IPR036179">
    <property type="entry name" value="Ig-like_dom_sf"/>
</dbReference>
<feature type="domain" description="Ig-like" evidence="13">
    <location>
        <begin position="60"/>
        <end position="158"/>
    </location>
</feature>
<evidence type="ECO:0000259" key="13">
    <source>
        <dbReference type="PROSITE" id="PS50835"/>
    </source>
</evidence>
<evidence type="ECO:0000256" key="7">
    <source>
        <dbReference type="ARBA" id="ARBA00023157"/>
    </source>
</evidence>
<reference evidence="14" key="2">
    <citation type="submission" date="2025-09" db="UniProtKB">
        <authorList>
            <consortium name="Ensembl"/>
        </authorList>
    </citation>
    <scope>IDENTIFICATION</scope>
</reference>
<dbReference type="GO" id="GO:0042130">
    <property type="term" value="P:negative regulation of T cell proliferation"/>
    <property type="evidence" value="ECO:0007669"/>
    <property type="project" value="TreeGrafter"/>
</dbReference>
<reference evidence="14" key="1">
    <citation type="submission" date="2025-08" db="UniProtKB">
        <authorList>
            <consortium name="Ensembl"/>
        </authorList>
    </citation>
    <scope>IDENTIFICATION</scope>
</reference>
<keyword evidence="10" id="KW-0393">Immunoglobulin domain</keyword>
<dbReference type="PROSITE" id="PS50835">
    <property type="entry name" value="IG_LIKE"/>
    <property type="match status" value="2"/>
</dbReference>
<sequence>MASVTFLLLTLAVLNSAGSSQSKFKFLRHMEFEIFDSSWYSCDSFFTGFVKIHCKTQNFGQYEQQSRLDCVIHYSKEVEDPEIVVVTWSREGVEELLLKYNQGKLRSLLEYSFAEPSWNNKNVNVSLLIHKTAVKDEGDYTCYVFTDSGFNINQTRLNVTAKYGVPTIQPQPQDIDLSTDGSLTCKSTGYPKGRLSWFDKDNKPRLDQPEVKVLKTENGLFILSSTLKIQGGSAFSQYTCKVFNARGDEEAEKSFTVQNKPSAEGIRCRAPHMILVSFFTQQPVLFVRFLLATVTCYVMQNIFLKQHRRQCRYAIVTVFF</sequence>
<protein>
    <recommendedName>
        <fullName evidence="13">Ig-like domain-containing protein</fullName>
    </recommendedName>
</protein>
<dbReference type="Pfam" id="PF07686">
    <property type="entry name" value="V-set"/>
    <property type="match status" value="1"/>
</dbReference>
<organism evidence="14 15">
    <name type="scientific">Labrus bergylta</name>
    <name type="common">ballan wrasse</name>
    <dbReference type="NCBI Taxonomy" id="56723"/>
    <lineage>
        <taxon>Eukaryota</taxon>
        <taxon>Metazoa</taxon>
        <taxon>Chordata</taxon>
        <taxon>Craniata</taxon>
        <taxon>Vertebrata</taxon>
        <taxon>Euteleostomi</taxon>
        <taxon>Actinopterygii</taxon>
        <taxon>Neopterygii</taxon>
        <taxon>Teleostei</taxon>
        <taxon>Neoteleostei</taxon>
        <taxon>Acanthomorphata</taxon>
        <taxon>Eupercaria</taxon>
        <taxon>Labriformes</taxon>
        <taxon>Labridae</taxon>
        <taxon>Labrus</taxon>
    </lineage>
</organism>
<evidence type="ECO:0000256" key="8">
    <source>
        <dbReference type="ARBA" id="ARBA00023170"/>
    </source>
</evidence>
<dbReference type="InterPro" id="IPR013106">
    <property type="entry name" value="Ig_V-set"/>
</dbReference>
<dbReference type="AlphaFoldDB" id="A0A3Q3EVX9"/>
<evidence type="ECO:0000256" key="10">
    <source>
        <dbReference type="ARBA" id="ARBA00023319"/>
    </source>
</evidence>
<feature type="transmembrane region" description="Helical" evidence="11">
    <location>
        <begin position="285"/>
        <end position="304"/>
    </location>
</feature>
<keyword evidence="5 11" id="KW-1133">Transmembrane helix</keyword>
<keyword evidence="2" id="KW-1003">Cell membrane</keyword>
<dbReference type="GO" id="GO:0031295">
    <property type="term" value="P:T cell costimulation"/>
    <property type="evidence" value="ECO:0007669"/>
    <property type="project" value="TreeGrafter"/>
</dbReference>
<keyword evidence="6 11" id="KW-0472">Membrane</keyword>
<evidence type="ECO:0000256" key="2">
    <source>
        <dbReference type="ARBA" id="ARBA00022475"/>
    </source>
</evidence>
<dbReference type="PANTHER" id="PTHR25466:SF14">
    <property type="entry name" value="BUTYROPHILIN SUBFAMILY 2 MEMBER A2-LIKE-RELATED"/>
    <property type="match status" value="1"/>
</dbReference>
<evidence type="ECO:0000256" key="12">
    <source>
        <dbReference type="SAM" id="SignalP"/>
    </source>
</evidence>
<dbReference type="Proteomes" id="UP000261660">
    <property type="component" value="Unplaced"/>
</dbReference>
<dbReference type="GeneTree" id="ENSGT00540000073890"/>
<keyword evidence="9" id="KW-0325">Glycoprotein</keyword>
<dbReference type="InParanoid" id="A0A3Q3EVX9"/>
<dbReference type="InterPro" id="IPR013783">
    <property type="entry name" value="Ig-like_fold"/>
</dbReference>
<evidence type="ECO:0000256" key="5">
    <source>
        <dbReference type="ARBA" id="ARBA00022989"/>
    </source>
</evidence>
<dbReference type="GO" id="GO:0042102">
    <property type="term" value="P:positive regulation of T cell proliferation"/>
    <property type="evidence" value="ECO:0007669"/>
    <property type="project" value="TreeGrafter"/>
</dbReference>
<dbReference type="PANTHER" id="PTHR25466">
    <property type="entry name" value="T-LYMPHOCYTE ACTIVATION ANTIGEN"/>
    <property type="match status" value="1"/>
</dbReference>
<evidence type="ECO:0000256" key="6">
    <source>
        <dbReference type="ARBA" id="ARBA00023136"/>
    </source>
</evidence>
<evidence type="ECO:0000256" key="3">
    <source>
        <dbReference type="ARBA" id="ARBA00022692"/>
    </source>
</evidence>
<keyword evidence="4 12" id="KW-0732">Signal</keyword>